<proteinExistence type="predicted"/>
<name>A0ACD5DD68_9LACO</name>
<dbReference type="EMBL" id="CP168151">
    <property type="protein sequence ID" value="XFD39093.1"/>
    <property type="molecule type" value="Genomic_DNA"/>
</dbReference>
<accession>A0ACD5DD68</accession>
<evidence type="ECO:0000313" key="1">
    <source>
        <dbReference type="EMBL" id="XFD39093.1"/>
    </source>
</evidence>
<organism evidence="1 2">
    <name type="scientific">Lentilactobacillus terminaliae</name>
    <dbReference type="NCBI Taxonomy" id="3003483"/>
    <lineage>
        <taxon>Bacteria</taxon>
        <taxon>Bacillati</taxon>
        <taxon>Bacillota</taxon>
        <taxon>Bacilli</taxon>
        <taxon>Lactobacillales</taxon>
        <taxon>Lactobacillaceae</taxon>
        <taxon>Lentilactobacillus</taxon>
    </lineage>
</organism>
<protein>
    <submittedName>
        <fullName evidence="1">Uncharacterized protein</fullName>
    </submittedName>
</protein>
<gene>
    <name evidence="1" type="ORF">O0236_006560</name>
</gene>
<dbReference type="Proteomes" id="UP001149860">
    <property type="component" value="Chromosome"/>
</dbReference>
<reference evidence="1" key="1">
    <citation type="submission" date="2024-08" db="EMBL/GenBank/DDBJ databases">
        <title>Lentilactobacillus sp. nov., isolated from tree bark.</title>
        <authorList>
            <person name="Phuengjayaem S."/>
            <person name="Tanasupawat S."/>
        </authorList>
    </citation>
    <scope>NUCLEOTIDE SEQUENCE</scope>
    <source>
        <strain evidence="1">SPB1-3</strain>
    </source>
</reference>
<sequence>MPVKFQGINANNAKFQNTIIHQEIEMPIFKQLTVNMDNSQDFGTVGIATKTVPDDAWIIDDNNLGRTVAQTLTSILTSLVTAKDSVTFDDIFRKLSKHGLNKLYFAYDISNWKFFKSSDFDNSSNITSTFSGKTISVIKLDLSQGNSTIGTIGQSGTINYMLYKTPKFSVTNIMLGQSLPSLFEQNKGGIA</sequence>
<evidence type="ECO:0000313" key="2">
    <source>
        <dbReference type="Proteomes" id="UP001149860"/>
    </source>
</evidence>
<keyword evidence="2" id="KW-1185">Reference proteome</keyword>